<gene>
    <name evidence="1" type="ORF">BVG16_15290</name>
</gene>
<evidence type="ECO:0000313" key="2">
    <source>
        <dbReference type="Proteomes" id="UP000190188"/>
    </source>
</evidence>
<organism evidence="1 2">
    <name type="scientific">Paenibacillus selenitireducens</name>
    <dbReference type="NCBI Taxonomy" id="1324314"/>
    <lineage>
        <taxon>Bacteria</taxon>
        <taxon>Bacillati</taxon>
        <taxon>Bacillota</taxon>
        <taxon>Bacilli</taxon>
        <taxon>Bacillales</taxon>
        <taxon>Paenibacillaceae</taxon>
        <taxon>Paenibacillus</taxon>
    </lineage>
</organism>
<dbReference type="STRING" id="1324314.BVG16_15290"/>
<dbReference type="AlphaFoldDB" id="A0A1T2XD23"/>
<comment type="caution">
    <text evidence="1">The sequence shown here is derived from an EMBL/GenBank/DDBJ whole genome shotgun (WGS) entry which is preliminary data.</text>
</comment>
<keyword evidence="2" id="KW-1185">Reference proteome</keyword>
<accession>A0A1T2XD23</accession>
<dbReference type="Proteomes" id="UP000190188">
    <property type="component" value="Unassembled WGS sequence"/>
</dbReference>
<protein>
    <submittedName>
        <fullName evidence="1">Uncharacterized protein</fullName>
    </submittedName>
</protein>
<name>A0A1T2XD23_9BACL</name>
<dbReference type="EMBL" id="MSZX01000005">
    <property type="protein sequence ID" value="OPA77789.1"/>
    <property type="molecule type" value="Genomic_DNA"/>
</dbReference>
<evidence type="ECO:0000313" key="1">
    <source>
        <dbReference type="EMBL" id="OPA77789.1"/>
    </source>
</evidence>
<dbReference type="OrthoDB" id="2578443at2"/>
<proteinExistence type="predicted"/>
<sequence length="152" mass="16527">MQDGDQIYIPLNGANEEDRDSINTVCDILKQFAAKGVEETLPTVSLVTFFHGMEISFVEGEYISIYRAVGAKLALGSGEGGNTVVLNDLQAVQDFERLKVLPTKLTIRPNPAHFGETLHFIGNNGDPGESTPFIVSWAPIVDHYSSSDTDPS</sequence>
<dbReference type="RefSeq" id="WP_078499532.1">
    <property type="nucleotide sequence ID" value="NZ_MSZX01000005.1"/>
</dbReference>
<reference evidence="1 2" key="1">
    <citation type="submission" date="2017-01" db="EMBL/GenBank/DDBJ databases">
        <title>Genome analysis of Paenibacillus selenitrireducens ES3-24.</title>
        <authorList>
            <person name="Xu D."/>
            <person name="Yao R."/>
            <person name="Zheng S."/>
        </authorList>
    </citation>
    <scope>NUCLEOTIDE SEQUENCE [LARGE SCALE GENOMIC DNA]</scope>
    <source>
        <strain evidence="1 2">ES3-24</strain>
    </source>
</reference>